<sequence>MMVRSFFSSSVDRNPSPTPPHKGEGLKAPHRVAFCSKVAVGADDRLAEAVRQSSPSPLWGGVGEGSFFADPGSLAQTKGSA</sequence>
<evidence type="ECO:0000313" key="2">
    <source>
        <dbReference type="EMBL" id="MBB3980031.1"/>
    </source>
</evidence>
<keyword evidence="3" id="KW-1185">Reference proteome</keyword>
<name>A0A7W6DB45_9HYPH</name>
<dbReference type="AlphaFoldDB" id="A0A7W6DB45"/>
<reference evidence="2 3" key="1">
    <citation type="submission" date="2020-08" db="EMBL/GenBank/DDBJ databases">
        <title>Genomic Encyclopedia of Type Strains, Phase IV (KMG-IV): sequencing the most valuable type-strain genomes for metagenomic binning, comparative biology and taxonomic classification.</title>
        <authorList>
            <person name="Goeker M."/>
        </authorList>
    </citation>
    <scope>NUCLEOTIDE SEQUENCE [LARGE SCALE GENOMIC DNA]</scope>
    <source>
        <strain evidence="2 3">DSM 100211</strain>
    </source>
</reference>
<proteinExistence type="predicted"/>
<evidence type="ECO:0000313" key="3">
    <source>
        <dbReference type="Proteomes" id="UP000574761"/>
    </source>
</evidence>
<dbReference type="EMBL" id="JACIEE010000015">
    <property type="protein sequence ID" value="MBB3980031.1"/>
    <property type="molecule type" value="Genomic_DNA"/>
</dbReference>
<feature type="region of interest" description="Disordered" evidence="1">
    <location>
        <begin position="53"/>
        <end position="81"/>
    </location>
</feature>
<dbReference type="Proteomes" id="UP000574761">
    <property type="component" value="Unassembled WGS sequence"/>
</dbReference>
<feature type="compositionally biased region" description="Polar residues" evidence="1">
    <location>
        <begin position="1"/>
        <end position="15"/>
    </location>
</feature>
<protein>
    <submittedName>
        <fullName evidence="2">Uncharacterized protein</fullName>
    </submittedName>
</protein>
<feature type="region of interest" description="Disordered" evidence="1">
    <location>
        <begin position="1"/>
        <end position="28"/>
    </location>
</feature>
<comment type="caution">
    <text evidence="2">The sequence shown here is derived from an EMBL/GenBank/DDBJ whole genome shotgun (WGS) entry which is preliminary data.</text>
</comment>
<gene>
    <name evidence="2" type="ORF">GGQ64_005278</name>
</gene>
<organism evidence="2 3">
    <name type="scientific">Mycoplana azooxidifex</name>
    <dbReference type="NCBI Taxonomy" id="1636188"/>
    <lineage>
        <taxon>Bacteria</taxon>
        <taxon>Pseudomonadati</taxon>
        <taxon>Pseudomonadota</taxon>
        <taxon>Alphaproteobacteria</taxon>
        <taxon>Hyphomicrobiales</taxon>
        <taxon>Rhizobiaceae</taxon>
        <taxon>Mycoplana</taxon>
    </lineage>
</organism>
<accession>A0A7W6DB45</accession>
<evidence type="ECO:0000256" key="1">
    <source>
        <dbReference type="SAM" id="MobiDB-lite"/>
    </source>
</evidence>